<organism evidence="9 10">
    <name type="scientific">Cyclobacterium jeungdonense</name>
    <dbReference type="NCBI Taxonomy" id="708087"/>
    <lineage>
        <taxon>Bacteria</taxon>
        <taxon>Pseudomonadati</taxon>
        <taxon>Bacteroidota</taxon>
        <taxon>Cytophagia</taxon>
        <taxon>Cytophagales</taxon>
        <taxon>Cyclobacteriaceae</taxon>
        <taxon>Cyclobacterium</taxon>
    </lineage>
</organism>
<accession>A0ABT8C425</accession>
<keyword evidence="5 7" id="KW-0573">Peptidoglycan synthesis</keyword>
<keyword evidence="4 7" id="KW-0133">Cell shape</keyword>
<dbReference type="InterPro" id="IPR005490">
    <property type="entry name" value="LD_TPept_cat_dom"/>
</dbReference>
<comment type="pathway">
    <text evidence="1 7">Cell wall biogenesis; peptidoglycan biosynthesis.</text>
</comment>
<protein>
    <submittedName>
        <fullName evidence="9">L,D-transpeptidase family protein</fullName>
    </submittedName>
</protein>
<feature type="active site" description="Proton donor/acceptor" evidence="7">
    <location>
        <position position="458"/>
    </location>
</feature>
<name>A0ABT8C425_9BACT</name>
<gene>
    <name evidence="9" type="ORF">QWZ15_03070</name>
</gene>
<feature type="active site" description="Nucleophile" evidence="7">
    <location>
        <position position="477"/>
    </location>
</feature>
<evidence type="ECO:0000259" key="8">
    <source>
        <dbReference type="PROSITE" id="PS52029"/>
    </source>
</evidence>
<dbReference type="Gene3D" id="2.40.440.10">
    <property type="entry name" value="L,D-transpeptidase catalytic domain-like"/>
    <property type="match status" value="1"/>
</dbReference>
<dbReference type="Gene3D" id="1.10.101.10">
    <property type="entry name" value="PGBD-like superfamily/PGBD"/>
    <property type="match status" value="1"/>
</dbReference>
<dbReference type="PANTHER" id="PTHR41533:SF2">
    <property type="entry name" value="BLR7131 PROTEIN"/>
    <property type="match status" value="1"/>
</dbReference>
<comment type="caution">
    <text evidence="9">The sequence shown here is derived from an EMBL/GenBank/DDBJ whole genome shotgun (WGS) entry which is preliminary data.</text>
</comment>
<evidence type="ECO:0000256" key="2">
    <source>
        <dbReference type="ARBA" id="ARBA00005992"/>
    </source>
</evidence>
<dbReference type="CDD" id="cd16913">
    <property type="entry name" value="YkuD_like"/>
    <property type="match status" value="1"/>
</dbReference>
<dbReference type="PANTHER" id="PTHR41533">
    <property type="entry name" value="L,D-TRANSPEPTIDASE HI_1667-RELATED"/>
    <property type="match status" value="1"/>
</dbReference>
<keyword evidence="10" id="KW-1185">Reference proteome</keyword>
<dbReference type="InterPro" id="IPR036365">
    <property type="entry name" value="PGBD-like_sf"/>
</dbReference>
<evidence type="ECO:0000256" key="1">
    <source>
        <dbReference type="ARBA" id="ARBA00004752"/>
    </source>
</evidence>
<evidence type="ECO:0000256" key="3">
    <source>
        <dbReference type="ARBA" id="ARBA00022679"/>
    </source>
</evidence>
<feature type="domain" description="L,D-TPase catalytic" evidence="8">
    <location>
        <begin position="326"/>
        <end position="505"/>
    </location>
</feature>
<reference evidence="10" key="1">
    <citation type="journal article" date="2019" name="Int. J. Syst. Evol. Microbiol.">
        <title>The Global Catalogue of Microorganisms (GCM) 10K type strain sequencing project: providing services to taxonomists for standard genome sequencing and annotation.</title>
        <authorList>
            <consortium name="The Broad Institute Genomics Platform"/>
            <consortium name="The Broad Institute Genome Sequencing Center for Infectious Disease"/>
            <person name="Wu L."/>
            <person name="Ma J."/>
        </authorList>
    </citation>
    <scope>NUCLEOTIDE SEQUENCE [LARGE SCALE GENOMIC DNA]</scope>
    <source>
        <strain evidence="10">CECT 7706</strain>
    </source>
</reference>
<dbReference type="Pfam" id="PF03734">
    <property type="entry name" value="YkuD"/>
    <property type="match status" value="1"/>
</dbReference>
<dbReference type="SUPFAM" id="SSF47090">
    <property type="entry name" value="PGBD-like"/>
    <property type="match status" value="1"/>
</dbReference>
<dbReference type="Proteomes" id="UP001236663">
    <property type="component" value="Unassembled WGS sequence"/>
</dbReference>
<dbReference type="InterPro" id="IPR052905">
    <property type="entry name" value="LD-transpeptidase_YkuD-like"/>
</dbReference>
<dbReference type="RefSeq" id="WP_163384942.1">
    <property type="nucleotide sequence ID" value="NZ_JAUFQS010000003.1"/>
</dbReference>
<evidence type="ECO:0000313" key="10">
    <source>
        <dbReference type="Proteomes" id="UP001236663"/>
    </source>
</evidence>
<keyword evidence="3" id="KW-0808">Transferase</keyword>
<keyword evidence="6 7" id="KW-0961">Cell wall biogenesis/degradation</keyword>
<dbReference type="InterPro" id="IPR036366">
    <property type="entry name" value="PGBDSf"/>
</dbReference>
<dbReference type="InterPro" id="IPR038063">
    <property type="entry name" value="Transpep_catalytic_dom"/>
</dbReference>
<evidence type="ECO:0000256" key="7">
    <source>
        <dbReference type="PROSITE-ProRule" id="PRU01373"/>
    </source>
</evidence>
<evidence type="ECO:0000256" key="6">
    <source>
        <dbReference type="ARBA" id="ARBA00023316"/>
    </source>
</evidence>
<dbReference type="Pfam" id="PF20142">
    <property type="entry name" value="Scaffold"/>
    <property type="match status" value="1"/>
</dbReference>
<proteinExistence type="inferred from homology"/>
<evidence type="ECO:0000313" key="9">
    <source>
        <dbReference type="EMBL" id="MDN3686802.1"/>
    </source>
</evidence>
<dbReference type="InterPro" id="IPR002477">
    <property type="entry name" value="Peptidoglycan-bd-like"/>
</dbReference>
<dbReference type="Pfam" id="PF01471">
    <property type="entry name" value="PG_binding_1"/>
    <property type="match status" value="1"/>
</dbReference>
<comment type="similarity">
    <text evidence="2">Belongs to the YkuD family.</text>
</comment>
<evidence type="ECO:0000256" key="4">
    <source>
        <dbReference type="ARBA" id="ARBA00022960"/>
    </source>
</evidence>
<dbReference type="EMBL" id="JAUFQS010000003">
    <property type="protein sequence ID" value="MDN3686802.1"/>
    <property type="molecule type" value="Genomic_DNA"/>
</dbReference>
<dbReference type="InterPro" id="IPR045380">
    <property type="entry name" value="LD_TPept_scaffold_dom"/>
</dbReference>
<dbReference type="SUPFAM" id="SSF141523">
    <property type="entry name" value="L,D-transpeptidase catalytic domain-like"/>
    <property type="match status" value="1"/>
</dbReference>
<sequence>MRSFIVFRTLLILILSILSEGAFFPTQAFSNDSNIAAEIRSLLEGNETQISVAGNPSPIHSRSTLLTFYFERAFLPGWSEALQPTCKARELLYLIRQAGFDGLVPEDYHLESLNTLFDKDMEGKSLAERELALLDILLSDAFLTYAHHLYKGKVHPEHLNGIWDIQTKQTEPSVLGRLNRALSGNHVKEELHSLRPKLLVYERMRLSMKKYHGMEKAYEDKNWIPLSIEESLKVTQRNEHVPHIREKLIFWKDLESYPVIAEQRDFYDSTMAEGVKKFQLRNGLQPDGILGRATIEALNQRPRQLMDKLAVNMERLRWLPDTTLQEFILVNIANYSLDLIRERDTLLHSKVIVGKSYRKTPVFNATMSYLVFSPTWTLPPTILKNDALPAIRKNINYLAQKNMKVIDHSGQEINPNSVDWQQMNGDNFPYLIRQSPGPQNSLGLVKFMFPNKYSVYIHDTPSRELFYREDRALSSGCIRIEKPFELAQLLLKDQPLWSDERIRSAMNGKKEQIVRLDRKIPVIILYLTFWTDSNHRENIRRDIYDRDIELLKLLRTPLIASVVGDKN</sequence>
<evidence type="ECO:0000256" key="5">
    <source>
        <dbReference type="ARBA" id="ARBA00022984"/>
    </source>
</evidence>
<dbReference type="PROSITE" id="PS52029">
    <property type="entry name" value="LD_TPASE"/>
    <property type="match status" value="1"/>
</dbReference>